<keyword evidence="2" id="KW-0808">Transferase</keyword>
<protein>
    <submittedName>
        <fullName evidence="2">Methyltransferase type 11</fullName>
    </submittedName>
</protein>
<keyword evidence="2" id="KW-0489">Methyltransferase</keyword>
<dbReference type="AlphaFoldDB" id="F9ZWC4"/>
<keyword evidence="3" id="KW-1185">Reference proteome</keyword>
<organism evidence="2 3">
    <name type="scientific">Methylomonas methanica (strain DSM 25384 / MC09)</name>
    <dbReference type="NCBI Taxonomy" id="857087"/>
    <lineage>
        <taxon>Bacteria</taxon>
        <taxon>Pseudomonadati</taxon>
        <taxon>Pseudomonadota</taxon>
        <taxon>Gammaproteobacteria</taxon>
        <taxon>Methylococcales</taxon>
        <taxon>Methylococcaceae</taxon>
        <taxon>Methylomonas</taxon>
    </lineage>
</organism>
<gene>
    <name evidence="2" type="ordered locus">Metme_1165</name>
</gene>
<accession>F9ZWC4</accession>
<dbReference type="GO" id="GO:0008757">
    <property type="term" value="F:S-adenosylmethionine-dependent methyltransferase activity"/>
    <property type="evidence" value="ECO:0007669"/>
    <property type="project" value="InterPro"/>
</dbReference>
<evidence type="ECO:0000259" key="1">
    <source>
        <dbReference type="Pfam" id="PF08241"/>
    </source>
</evidence>
<dbReference type="KEGG" id="mmt:Metme_1165"/>
<reference key="2">
    <citation type="submission" date="2011-05" db="EMBL/GenBank/DDBJ databases">
        <title>Complete genome sequence of the aerobic marine methanotroph Methylomonas methanica MC09.</title>
        <authorList>
            <person name="Boden R."/>
            <person name="Cunliffe M."/>
            <person name="Scanlan J."/>
            <person name="Moussard H."/>
            <person name="Kits K.D."/>
            <person name="Klotz M."/>
            <person name="Jetten M."/>
            <person name="Vuilleumier S."/>
            <person name="Han J."/>
            <person name="Peters L."/>
            <person name="Mikhailova N."/>
            <person name="Teshima H."/>
            <person name="Tapia R."/>
            <person name="Kyrpides N."/>
            <person name="Ivanova N."/>
            <person name="Pagani I."/>
            <person name="Cheng J.-F."/>
            <person name="Goodwin L."/>
            <person name="Han C."/>
            <person name="Hauser L."/>
            <person name="Land M."/>
            <person name="Lapidus A."/>
            <person name="Lucas S."/>
            <person name="Pitluck S."/>
            <person name="Woyke T."/>
            <person name="Stein L.Y."/>
            <person name="Murrell C."/>
        </authorList>
    </citation>
    <scope>NUCLEOTIDE SEQUENCE</scope>
    <source>
        <strain>MC09</strain>
    </source>
</reference>
<dbReference type="InterPro" id="IPR013216">
    <property type="entry name" value="Methyltransf_11"/>
</dbReference>
<dbReference type="GO" id="GO:0032259">
    <property type="term" value="P:methylation"/>
    <property type="evidence" value="ECO:0007669"/>
    <property type="project" value="UniProtKB-KW"/>
</dbReference>
<feature type="domain" description="Methyltransferase type 11" evidence="1">
    <location>
        <begin position="120"/>
        <end position="209"/>
    </location>
</feature>
<evidence type="ECO:0000313" key="3">
    <source>
        <dbReference type="Proteomes" id="UP000008888"/>
    </source>
</evidence>
<reference evidence="3" key="3">
    <citation type="submission" date="2011-05" db="EMBL/GenBank/DDBJ databases">
        <title>Complete sequence of Methylomonas methanica MC09.</title>
        <authorList>
            <consortium name="US DOE Joint Genome Institute"/>
            <person name="Lucas S."/>
            <person name="Han J."/>
            <person name="Lapidus A."/>
            <person name="Cheng J.-F."/>
            <person name="Goodwin L."/>
            <person name="Pitluck S."/>
            <person name="Peters L."/>
            <person name="Mikhailova N."/>
            <person name="Teshima H."/>
            <person name="Han C."/>
            <person name="Tapia R."/>
            <person name="Land M."/>
            <person name="Hauser L."/>
            <person name="Kyrpides N."/>
            <person name="Ivanova N."/>
            <person name="Pagani I."/>
            <person name="Stein L."/>
            <person name="Woyke T."/>
        </authorList>
    </citation>
    <scope>NUCLEOTIDE SEQUENCE [LARGE SCALE GENOMIC DNA]</scope>
    <source>
        <strain evidence="3">MC09</strain>
    </source>
</reference>
<sequence length="309" mass="35114">MEQFLKEYLQHIQMEGDYSSEYIPCEICGDHACTIVREVISIGKGAFGKLPVVACNSCGFLYQNPRFNKQFYEDYYARHYRNVIFGKSDPSPEFVEDQIKRGELLYESIRSYLPECGVMLDVGSSVGGMMQAFMRNGWEVLGTDPDIGFVNYGKEKLGLPVIAVGAEEMELDDQKYDLIIIMGSLEHVYDPNITLDICRRAAKPGSLLLLEGRGHPQSAAKTYFNQNHHRYFTLNSIELMMMKHGWQPFMTTDDSICGPTRPGGIYSLGRLGDVPSHDDFLATIRSGKRETPKEILSKFDELDRQWEAK</sequence>
<dbReference type="EMBL" id="CP002738">
    <property type="protein sequence ID" value="AEF99593.1"/>
    <property type="molecule type" value="Genomic_DNA"/>
</dbReference>
<dbReference type="RefSeq" id="WP_013817858.1">
    <property type="nucleotide sequence ID" value="NC_015572.1"/>
</dbReference>
<dbReference type="OrthoDB" id="2370471at2"/>
<reference evidence="2 3" key="1">
    <citation type="journal article" date="2011" name="J. Bacteriol.">
        <title>Complete Genome Sequence of the Aerobic Marine Methanotroph Methylomonas methanica MC09.</title>
        <authorList>
            <person name="Boden R."/>
            <person name="Cunliffe M."/>
            <person name="Scanlan J."/>
            <person name="Moussard H."/>
            <person name="Kits K.D."/>
            <person name="Klotz M.G."/>
            <person name="Jetten M.S."/>
            <person name="Vuilleumier S."/>
            <person name="Han J."/>
            <person name="Peters L."/>
            <person name="Mikhailova N."/>
            <person name="Teshima H."/>
            <person name="Tapia R."/>
            <person name="Kyrpides N."/>
            <person name="Ivanova N."/>
            <person name="Pagani I."/>
            <person name="Cheng J.F."/>
            <person name="Goodwin L."/>
            <person name="Han C."/>
            <person name="Hauser L."/>
            <person name="Land M.L."/>
            <person name="Lapidus A."/>
            <person name="Lucas S."/>
            <person name="Pitluck S."/>
            <person name="Woyke T."/>
            <person name="Stein L."/>
            <person name="Murrell J.C."/>
        </authorList>
    </citation>
    <scope>NUCLEOTIDE SEQUENCE [LARGE SCALE GENOMIC DNA]</scope>
    <source>
        <strain evidence="2 3">MC09</strain>
    </source>
</reference>
<dbReference type="Pfam" id="PF08241">
    <property type="entry name" value="Methyltransf_11"/>
    <property type="match status" value="1"/>
</dbReference>
<dbReference type="HOGENOM" id="CLU_899570_0_0_6"/>
<dbReference type="SUPFAM" id="SSF53335">
    <property type="entry name" value="S-adenosyl-L-methionine-dependent methyltransferases"/>
    <property type="match status" value="1"/>
</dbReference>
<dbReference type="PANTHER" id="PTHR43861:SF6">
    <property type="entry name" value="METHYLTRANSFERASE TYPE 11"/>
    <property type="match status" value="1"/>
</dbReference>
<dbReference type="Gene3D" id="3.40.50.150">
    <property type="entry name" value="Vaccinia Virus protein VP39"/>
    <property type="match status" value="1"/>
</dbReference>
<evidence type="ECO:0000313" key="2">
    <source>
        <dbReference type="EMBL" id="AEF99593.1"/>
    </source>
</evidence>
<name>F9ZWC4_METMM</name>
<dbReference type="Proteomes" id="UP000008888">
    <property type="component" value="Chromosome"/>
</dbReference>
<proteinExistence type="predicted"/>
<dbReference type="InterPro" id="IPR029063">
    <property type="entry name" value="SAM-dependent_MTases_sf"/>
</dbReference>
<dbReference type="eggNOG" id="COG2227">
    <property type="taxonomic scope" value="Bacteria"/>
</dbReference>
<dbReference type="STRING" id="857087.Metme_1165"/>
<dbReference type="PANTHER" id="PTHR43861">
    <property type="entry name" value="TRANS-ACONITATE 2-METHYLTRANSFERASE-RELATED"/>
    <property type="match status" value="1"/>
</dbReference>